<keyword evidence="6" id="KW-1133">Transmembrane helix</keyword>
<evidence type="ECO:0000256" key="2">
    <source>
        <dbReference type="ARBA" id="ARBA00022771"/>
    </source>
</evidence>
<dbReference type="SUPFAM" id="SSF144232">
    <property type="entry name" value="HIT/MYND zinc finger-like"/>
    <property type="match status" value="1"/>
</dbReference>
<evidence type="ECO:0000256" key="1">
    <source>
        <dbReference type="ARBA" id="ARBA00022723"/>
    </source>
</evidence>
<reference evidence="8 9" key="1">
    <citation type="submission" date="2016-07" db="EMBL/GenBank/DDBJ databases">
        <title>Pervasive Adenine N6-methylation of Active Genes in Fungi.</title>
        <authorList>
            <consortium name="DOE Joint Genome Institute"/>
            <person name="Mondo S.J."/>
            <person name="Dannebaum R.O."/>
            <person name="Kuo R.C."/>
            <person name="Labutti K."/>
            <person name="Haridas S."/>
            <person name="Kuo A."/>
            <person name="Salamov A."/>
            <person name="Ahrendt S.R."/>
            <person name="Lipzen A."/>
            <person name="Sullivan W."/>
            <person name="Andreopoulos W.B."/>
            <person name="Clum A."/>
            <person name="Lindquist E."/>
            <person name="Daum C."/>
            <person name="Ramamoorthy G.K."/>
            <person name="Gryganskyi A."/>
            <person name="Culley D."/>
            <person name="Magnuson J.K."/>
            <person name="James T.Y."/>
            <person name="O'Malley M.A."/>
            <person name="Stajich J.E."/>
            <person name="Spatafora J.W."/>
            <person name="Visel A."/>
            <person name="Grigoriev I.V."/>
        </authorList>
    </citation>
    <scope>NUCLEOTIDE SEQUENCE [LARGE SCALE GENOMIC DNA]</scope>
    <source>
        <strain evidence="8 9">NRRL 2496</strain>
    </source>
</reference>
<dbReference type="InterPro" id="IPR002893">
    <property type="entry name" value="Znf_MYND"/>
</dbReference>
<keyword evidence="6" id="KW-0812">Transmembrane</keyword>
<evidence type="ECO:0000256" key="5">
    <source>
        <dbReference type="SAM" id="MobiDB-lite"/>
    </source>
</evidence>
<dbReference type="AlphaFoldDB" id="A0A1X2HUJ5"/>
<proteinExistence type="predicted"/>
<sequence length="228" mass="25769">MTASLDNDDETTSPTLPQDNTNLCTQCQKPATFMCSSCALDGPRYCSLECQKLHWKTTHAKFCQATLATRRCRQQAAALAAVNVTDNNTDHNNINDNTQDDIAMEDLQDARHRQTQNDSSASDDQETEAEFAESLAHYVRQIYFVIQPVVICIILSIFWVKVSFSGSSDYRWAFWITRDATSTHKSTTWSFSFLAAQHGTRMWQYPRLAPATVEVVAVVETVDQRILD</sequence>
<gene>
    <name evidence="8" type="ORF">BCR43DRAFT_41129</name>
</gene>
<comment type="caution">
    <text evidence="8">The sequence shown here is derived from an EMBL/GenBank/DDBJ whole genome shotgun (WGS) entry which is preliminary data.</text>
</comment>
<keyword evidence="6" id="KW-0472">Membrane</keyword>
<dbReference type="Pfam" id="PF01753">
    <property type="entry name" value="zf-MYND"/>
    <property type="match status" value="1"/>
</dbReference>
<accession>A0A1X2HUJ5</accession>
<keyword evidence="3" id="KW-0862">Zinc</keyword>
<dbReference type="Proteomes" id="UP000242180">
    <property type="component" value="Unassembled WGS sequence"/>
</dbReference>
<feature type="compositionally biased region" description="Acidic residues" evidence="5">
    <location>
        <begin position="1"/>
        <end position="11"/>
    </location>
</feature>
<organism evidence="8 9">
    <name type="scientific">Syncephalastrum racemosum</name>
    <name type="common">Filamentous fungus</name>
    <dbReference type="NCBI Taxonomy" id="13706"/>
    <lineage>
        <taxon>Eukaryota</taxon>
        <taxon>Fungi</taxon>
        <taxon>Fungi incertae sedis</taxon>
        <taxon>Mucoromycota</taxon>
        <taxon>Mucoromycotina</taxon>
        <taxon>Mucoromycetes</taxon>
        <taxon>Mucorales</taxon>
        <taxon>Syncephalastraceae</taxon>
        <taxon>Syncephalastrum</taxon>
    </lineage>
</organism>
<evidence type="ECO:0000256" key="6">
    <source>
        <dbReference type="SAM" id="Phobius"/>
    </source>
</evidence>
<dbReference type="OMA" id="AFWITRD"/>
<evidence type="ECO:0000313" key="9">
    <source>
        <dbReference type="Proteomes" id="UP000242180"/>
    </source>
</evidence>
<evidence type="ECO:0000313" key="8">
    <source>
        <dbReference type="EMBL" id="ORZ03236.1"/>
    </source>
</evidence>
<evidence type="ECO:0000256" key="3">
    <source>
        <dbReference type="ARBA" id="ARBA00022833"/>
    </source>
</evidence>
<dbReference type="Gene3D" id="6.10.140.2220">
    <property type="match status" value="1"/>
</dbReference>
<dbReference type="GO" id="GO:0008270">
    <property type="term" value="F:zinc ion binding"/>
    <property type="evidence" value="ECO:0007669"/>
    <property type="project" value="UniProtKB-KW"/>
</dbReference>
<keyword evidence="2 4" id="KW-0863">Zinc-finger</keyword>
<evidence type="ECO:0000256" key="4">
    <source>
        <dbReference type="PROSITE-ProRule" id="PRU00134"/>
    </source>
</evidence>
<dbReference type="OrthoDB" id="432970at2759"/>
<protein>
    <recommendedName>
        <fullName evidence="7">MYND-type domain-containing protein</fullName>
    </recommendedName>
</protein>
<dbReference type="PROSITE" id="PS50865">
    <property type="entry name" value="ZF_MYND_2"/>
    <property type="match status" value="1"/>
</dbReference>
<feature type="transmembrane region" description="Helical" evidence="6">
    <location>
        <begin position="142"/>
        <end position="162"/>
    </location>
</feature>
<name>A0A1X2HUJ5_SYNRA</name>
<dbReference type="STRING" id="13706.A0A1X2HUJ5"/>
<feature type="region of interest" description="Disordered" evidence="5">
    <location>
        <begin position="1"/>
        <end position="20"/>
    </location>
</feature>
<feature type="domain" description="MYND-type" evidence="7">
    <location>
        <begin position="24"/>
        <end position="63"/>
    </location>
</feature>
<dbReference type="InParanoid" id="A0A1X2HUJ5"/>
<dbReference type="EMBL" id="MCGN01000001">
    <property type="protein sequence ID" value="ORZ03236.1"/>
    <property type="molecule type" value="Genomic_DNA"/>
</dbReference>
<keyword evidence="9" id="KW-1185">Reference proteome</keyword>
<evidence type="ECO:0000259" key="7">
    <source>
        <dbReference type="PROSITE" id="PS50865"/>
    </source>
</evidence>
<keyword evidence="1" id="KW-0479">Metal-binding</keyword>